<evidence type="ECO:0000256" key="5">
    <source>
        <dbReference type="ARBA" id="ARBA00023136"/>
    </source>
</evidence>
<dbReference type="PANTHER" id="PTHR34478">
    <property type="entry name" value="PROTEIN LEMA"/>
    <property type="match status" value="1"/>
</dbReference>
<protein>
    <submittedName>
        <fullName evidence="7">LemA protein</fullName>
    </submittedName>
</protein>
<keyword evidence="4 6" id="KW-1133">Transmembrane helix</keyword>
<dbReference type="RefSeq" id="WP_083344586.1">
    <property type="nucleotide sequence ID" value="NZ_LT629690.1"/>
</dbReference>
<dbReference type="InterPro" id="IPR007156">
    <property type="entry name" value="MamQ_LemA"/>
</dbReference>
<organism evidence="7 8">
    <name type="scientific">Terriglobus roseus</name>
    <dbReference type="NCBI Taxonomy" id="392734"/>
    <lineage>
        <taxon>Bacteria</taxon>
        <taxon>Pseudomonadati</taxon>
        <taxon>Acidobacteriota</taxon>
        <taxon>Terriglobia</taxon>
        <taxon>Terriglobales</taxon>
        <taxon>Acidobacteriaceae</taxon>
        <taxon>Terriglobus</taxon>
    </lineage>
</organism>
<dbReference type="SUPFAM" id="SSF140478">
    <property type="entry name" value="LemA-like"/>
    <property type="match status" value="1"/>
</dbReference>
<accession>A0A1G7INI8</accession>
<dbReference type="Pfam" id="PF04011">
    <property type="entry name" value="LemA"/>
    <property type="match status" value="1"/>
</dbReference>
<proteinExistence type="inferred from homology"/>
<dbReference type="Gene3D" id="1.20.1440.20">
    <property type="entry name" value="LemA-like domain"/>
    <property type="match status" value="1"/>
</dbReference>
<dbReference type="InterPro" id="IPR023353">
    <property type="entry name" value="LemA-like_dom_sf"/>
</dbReference>
<keyword evidence="8" id="KW-1185">Reference proteome</keyword>
<evidence type="ECO:0000256" key="4">
    <source>
        <dbReference type="ARBA" id="ARBA00022989"/>
    </source>
</evidence>
<evidence type="ECO:0000256" key="2">
    <source>
        <dbReference type="ARBA" id="ARBA00008854"/>
    </source>
</evidence>
<gene>
    <name evidence="7" type="ORF">SAMN05444167_1503</name>
</gene>
<evidence type="ECO:0000256" key="3">
    <source>
        <dbReference type="ARBA" id="ARBA00022692"/>
    </source>
</evidence>
<evidence type="ECO:0000256" key="6">
    <source>
        <dbReference type="SAM" id="Phobius"/>
    </source>
</evidence>
<evidence type="ECO:0000313" key="7">
    <source>
        <dbReference type="EMBL" id="SDF13869.1"/>
    </source>
</evidence>
<keyword evidence="5 6" id="KW-0472">Membrane</keyword>
<evidence type="ECO:0000313" key="8">
    <source>
        <dbReference type="Proteomes" id="UP000182427"/>
    </source>
</evidence>
<evidence type="ECO:0000256" key="1">
    <source>
        <dbReference type="ARBA" id="ARBA00004167"/>
    </source>
</evidence>
<dbReference type="OrthoDB" id="9804152at2"/>
<name>A0A1G7INI8_9BACT</name>
<dbReference type="AlphaFoldDB" id="A0A1G7INI8"/>
<dbReference type="EMBL" id="LT629690">
    <property type="protein sequence ID" value="SDF13869.1"/>
    <property type="molecule type" value="Genomic_DNA"/>
</dbReference>
<comment type="similarity">
    <text evidence="2">Belongs to the LemA family.</text>
</comment>
<dbReference type="Proteomes" id="UP000182427">
    <property type="component" value="Chromosome I"/>
</dbReference>
<comment type="subcellular location">
    <subcellularLocation>
        <location evidence="1">Membrane</location>
        <topology evidence="1">Single-pass membrane protein</topology>
    </subcellularLocation>
</comment>
<keyword evidence="3 6" id="KW-0812">Transmembrane</keyword>
<feature type="transmembrane region" description="Helical" evidence="6">
    <location>
        <begin position="22"/>
        <end position="42"/>
    </location>
</feature>
<dbReference type="GO" id="GO:0016020">
    <property type="term" value="C:membrane"/>
    <property type="evidence" value="ECO:0007669"/>
    <property type="project" value="UniProtKB-SubCell"/>
</dbReference>
<sequence length="207" mass="22431">MPKTLEGSTTAGTNGGTMKKGLIGIIVLVVLVVLVGMSYISARNSMAVKSNQVDAAFSAIDVDLQRRADLIPNLVASVKGYAKVETDVLTKIAEARSGLLQARTPDEKLAANDRLSTAILPLTRMQESYPDLKSNQQFMRLEDELSGTENRIAVTRKRYNDAILDYNNTIAVFPNSLWASIAGFKQKNGYYQADPGSKAAPKVDFGS</sequence>
<reference evidence="7 8" key="1">
    <citation type="submission" date="2016-10" db="EMBL/GenBank/DDBJ databases">
        <authorList>
            <person name="de Groot N.N."/>
        </authorList>
    </citation>
    <scope>NUCLEOTIDE SEQUENCE [LARGE SCALE GENOMIC DNA]</scope>
    <source>
        <strain evidence="7 8">GAS232</strain>
    </source>
</reference>
<dbReference type="PANTHER" id="PTHR34478:SF2">
    <property type="entry name" value="MEMBRANE PROTEIN"/>
    <property type="match status" value="1"/>
</dbReference>